<keyword evidence="1" id="KW-0472">Membrane</keyword>
<feature type="transmembrane region" description="Helical" evidence="1">
    <location>
        <begin position="91"/>
        <end position="112"/>
    </location>
</feature>
<keyword evidence="3" id="KW-1185">Reference proteome</keyword>
<feature type="transmembrane region" description="Helical" evidence="1">
    <location>
        <begin position="12"/>
        <end position="32"/>
    </location>
</feature>
<keyword evidence="1" id="KW-1133">Transmembrane helix</keyword>
<protein>
    <submittedName>
        <fullName evidence="2">Uncharacterized protein</fullName>
    </submittedName>
</protein>
<keyword evidence="1" id="KW-0812">Transmembrane</keyword>
<organism evidence="2 3">
    <name type="scientific">Kingella bonacorsii</name>
    <dbReference type="NCBI Taxonomy" id="2796361"/>
    <lineage>
        <taxon>Bacteria</taxon>
        <taxon>Pseudomonadati</taxon>
        <taxon>Pseudomonadota</taxon>
        <taxon>Betaproteobacteria</taxon>
        <taxon>Neisseriales</taxon>
        <taxon>Neisseriaceae</taxon>
        <taxon>Kingella</taxon>
    </lineage>
</organism>
<proteinExistence type="predicted"/>
<evidence type="ECO:0000256" key="1">
    <source>
        <dbReference type="SAM" id="Phobius"/>
    </source>
</evidence>
<gene>
    <name evidence="2" type="ORF">JDW22_08905</name>
</gene>
<reference evidence="2 3" key="1">
    <citation type="journal article" date="2021" name="Pathogens">
        <title>Isolation and Characterization of Kingella bonacorsii sp. nov., A Novel Kingella Species Detected in a Stable Periodontitis Subject.</title>
        <authorList>
            <person name="Antezack A."/>
            <person name="Boxberger M."/>
            <person name="Rolland C."/>
            <person name="Monnet-Corti V."/>
            <person name="La Scola B."/>
        </authorList>
    </citation>
    <scope>NUCLEOTIDE SEQUENCE [LARGE SCALE GENOMIC DNA]</scope>
    <source>
        <strain evidence="2 3">Marseille-Q4569</strain>
    </source>
</reference>
<name>A0ABS1BTV8_9NEIS</name>
<evidence type="ECO:0000313" key="3">
    <source>
        <dbReference type="Proteomes" id="UP000614058"/>
    </source>
</evidence>
<dbReference type="Proteomes" id="UP000614058">
    <property type="component" value="Unassembled WGS sequence"/>
</dbReference>
<feature type="transmembrane region" description="Helical" evidence="1">
    <location>
        <begin position="53"/>
        <end position="76"/>
    </location>
</feature>
<dbReference type="RefSeq" id="WP_200522764.1">
    <property type="nucleotide sequence ID" value="NZ_JAEHNZ010000003.1"/>
</dbReference>
<comment type="caution">
    <text evidence="2">The sequence shown here is derived from an EMBL/GenBank/DDBJ whole genome shotgun (WGS) entry which is preliminary data.</text>
</comment>
<evidence type="ECO:0000313" key="2">
    <source>
        <dbReference type="EMBL" id="MBK0396683.1"/>
    </source>
</evidence>
<accession>A0ABS1BTV8</accession>
<dbReference type="EMBL" id="JAEHNZ010000003">
    <property type="protein sequence ID" value="MBK0396683.1"/>
    <property type="molecule type" value="Genomic_DNA"/>
</dbReference>
<sequence length="127" mass="14591">MKTNWKTLLRYLPLALWLLILAANTANVCLNGSYWAAQPPSDYTAQIQFETRLAFLLTLTVFSFPLGTAAVFLLSWLPEWLLPQHGMPDNLYLAIAASVSTLGFYAQWYILLTRLLRRWKNRRDKAA</sequence>